<comment type="caution">
    <text evidence="1">The sequence shown here is derived from an EMBL/GenBank/DDBJ whole genome shotgun (WGS) entry which is preliminary data.</text>
</comment>
<accession>A0AAV4Y2G8</accession>
<protein>
    <submittedName>
        <fullName evidence="1">Uncharacterized protein</fullName>
    </submittedName>
</protein>
<proteinExistence type="predicted"/>
<sequence length="90" mass="10503">MKCFHDVYLTIIKPELRSPLRPKEPWAFGWQGTGQLREEQSNCLTARILPQWPTEEQNQTSCNRVFTLSQKIHSVIFSSDGFVISPRKLR</sequence>
<organism evidence="1 2">
    <name type="scientific">Caerostris extrusa</name>
    <name type="common">Bark spider</name>
    <name type="synonym">Caerostris bankana</name>
    <dbReference type="NCBI Taxonomy" id="172846"/>
    <lineage>
        <taxon>Eukaryota</taxon>
        <taxon>Metazoa</taxon>
        <taxon>Ecdysozoa</taxon>
        <taxon>Arthropoda</taxon>
        <taxon>Chelicerata</taxon>
        <taxon>Arachnida</taxon>
        <taxon>Araneae</taxon>
        <taxon>Araneomorphae</taxon>
        <taxon>Entelegynae</taxon>
        <taxon>Araneoidea</taxon>
        <taxon>Araneidae</taxon>
        <taxon>Caerostris</taxon>
    </lineage>
</organism>
<dbReference type="EMBL" id="BPLR01001198">
    <property type="protein sequence ID" value="GIZ00734.1"/>
    <property type="molecule type" value="Genomic_DNA"/>
</dbReference>
<dbReference type="Proteomes" id="UP001054945">
    <property type="component" value="Unassembled WGS sequence"/>
</dbReference>
<reference evidence="1 2" key="1">
    <citation type="submission" date="2021-06" db="EMBL/GenBank/DDBJ databases">
        <title>Caerostris extrusa draft genome.</title>
        <authorList>
            <person name="Kono N."/>
            <person name="Arakawa K."/>
        </authorList>
    </citation>
    <scope>NUCLEOTIDE SEQUENCE [LARGE SCALE GENOMIC DNA]</scope>
</reference>
<evidence type="ECO:0000313" key="2">
    <source>
        <dbReference type="Proteomes" id="UP001054945"/>
    </source>
</evidence>
<keyword evidence="2" id="KW-1185">Reference proteome</keyword>
<evidence type="ECO:0000313" key="1">
    <source>
        <dbReference type="EMBL" id="GIZ00734.1"/>
    </source>
</evidence>
<dbReference type="AlphaFoldDB" id="A0AAV4Y2G8"/>
<gene>
    <name evidence="1" type="ORF">CEXT_555221</name>
</gene>
<name>A0AAV4Y2G8_CAEEX</name>